<evidence type="ECO:0000313" key="2">
    <source>
        <dbReference type="Proteomes" id="UP000053105"/>
    </source>
</evidence>
<gene>
    <name evidence="1" type="ORF">WN51_08925</name>
</gene>
<evidence type="ECO:0000313" key="1">
    <source>
        <dbReference type="EMBL" id="KOX67497.1"/>
    </source>
</evidence>
<name>A0A0M8ZN64_9HYME</name>
<proteinExistence type="predicted"/>
<keyword evidence="2" id="KW-1185">Reference proteome</keyword>
<organism evidence="1 2">
    <name type="scientific">Melipona quadrifasciata</name>
    <dbReference type="NCBI Taxonomy" id="166423"/>
    <lineage>
        <taxon>Eukaryota</taxon>
        <taxon>Metazoa</taxon>
        <taxon>Ecdysozoa</taxon>
        <taxon>Arthropoda</taxon>
        <taxon>Hexapoda</taxon>
        <taxon>Insecta</taxon>
        <taxon>Pterygota</taxon>
        <taxon>Neoptera</taxon>
        <taxon>Endopterygota</taxon>
        <taxon>Hymenoptera</taxon>
        <taxon>Apocrita</taxon>
        <taxon>Aculeata</taxon>
        <taxon>Apoidea</taxon>
        <taxon>Anthophila</taxon>
        <taxon>Apidae</taxon>
        <taxon>Melipona</taxon>
    </lineage>
</organism>
<reference evidence="1 2" key="1">
    <citation type="submission" date="2015-07" db="EMBL/GenBank/DDBJ databases">
        <title>The genome of Melipona quadrifasciata.</title>
        <authorList>
            <person name="Pan H."/>
            <person name="Kapheim K."/>
        </authorList>
    </citation>
    <scope>NUCLEOTIDE SEQUENCE [LARGE SCALE GENOMIC DNA]</scope>
    <source>
        <strain evidence="1">0111107301</strain>
        <tissue evidence="1">Whole body</tissue>
    </source>
</reference>
<accession>A0A0M8ZN64</accession>
<protein>
    <submittedName>
        <fullName evidence="1">Uncharacterized protein</fullName>
    </submittedName>
</protein>
<dbReference type="EMBL" id="KQ436039">
    <property type="protein sequence ID" value="KOX67497.1"/>
    <property type="molecule type" value="Genomic_DNA"/>
</dbReference>
<dbReference type="AlphaFoldDB" id="A0A0M8ZN64"/>
<sequence length="228" mass="26588">MKHTVQVLFYFSNENSRRIIHFARSHLCIVYQFNFSIAKSERNPESELKDINLGIDSSDGCSTEKEIRTEASRIKMILLYIDGNFVQNNFGPGMKMKLCFITLVALSVLLVFKLRQQIAIDRNPINSFYRMQLMRSLMALEKKGKVSSFNVDALRKSQRGDEIRLVLINFVFGYWTSQRLVYARQFVYWEMGGDEVTALNAKLMGIRVVWHTTYRGKLYKQRNLQSAD</sequence>
<dbReference type="Proteomes" id="UP000053105">
    <property type="component" value="Unassembled WGS sequence"/>
</dbReference>